<evidence type="ECO:0000313" key="2">
    <source>
        <dbReference type="EMBL" id="TKC19012.1"/>
    </source>
</evidence>
<dbReference type="PROSITE" id="PS50943">
    <property type="entry name" value="HTH_CROC1"/>
    <property type="match status" value="1"/>
</dbReference>
<dbReference type="SUPFAM" id="SSF48452">
    <property type="entry name" value="TPR-like"/>
    <property type="match status" value="1"/>
</dbReference>
<dbReference type="PANTHER" id="PTHR37038:SF14">
    <property type="entry name" value="TRANSCRIPTIONAL ACTIVATOR"/>
    <property type="match status" value="1"/>
</dbReference>
<reference evidence="2 3" key="1">
    <citation type="journal article" date="2011" name="J. Microbiol.">
        <title>Bacillus kyonggiensis sp. nov., isolated from soil of a lettuce field.</title>
        <authorList>
            <person name="Dong K."/>
            <person name="Lee S."/>
        </authorList>
    </citation>
    <scope>NUCLEOTIDE SEQUENCE [LARGE SCALE GENOMIC DNA]</scope>
    <source>
        <strain evidence="2 3">NB22</strain>
    </source>
</reference>
<organism evidence="2 3">
    <name type="scientific">Robertmurraya kyonggiensis</name>
    <dbReference type="NCBI Taxonomy" id="1037680"/>
    <lineage>
        <taxon>Bacteria</taxon>
        <taxon>Bacillati</taxon>
        <taxon>Bacillota</taxon>
        <taxon>Bacilli</taxon>
        <taxon>Bacillales</taxon>
        <taxon>Bacillaceae</taxon>
        <taxon>Robertmurraya</taxon>
    </lineage>
</organism>
<dbReference type="SMART" id="SM00530">
    <property type="entry name" value="HTH_XRE"/>
    <property type="match status" value="1"/>
</dbReference>
<evidence type="ECO:0000259" key="1">
    <source>
        <dbReference type="PROSITE" id="PS50943"/>
    </source>
</evidence>
<accession>A0A4U1D937</accession>
<dbReference type="SUPFAM" id="SSF47413">
    <property type="entry name" value="lambda repressor-like DNA-binding domains"/>
    <property type="match status" value="1"/>
</dbReference>
<evidence type="ECO:0000313" key="3">
    <source>
        <dbReference type="Proteomes" id="UP000307756"/>
    </source>
</evidence>
<dbReference type="InterPro" id="IPR041315">
    <property type="entry name" value="PlcR_TPR"/>
</dbReference>
<dbReference type="Pfam" id="PF18768">
    <property type="entry name" value="RNPP_C"/>
    <property type="match status" value="1"/>
</dbReference>
<dbReference type="Proteomes" id="UP000307756">
    <property type="component" value="Unassembled WGS sequence"/>
</dbReference>
<dbReference type="GO" id="GO:0003677">
    <property type="term" value="F:DNA binding"/>
    <property type="evidence" value="ECO:0007669"/>
    <property type="project" value="InterPro"/>
</dbReference>
<dbReference type="OrthoDB" id="1150409at2"/>
<dbReference type="EMBL" id="SWBM01000001">
    <property type="protein sequence ID" value="TKC19012.1"/>
    <property type="molecule type" value="Genomic_DNA"/>
</dbReference>
<dbReference type="InterPro" id="IPR053163">
    <property type="entry name" value="HTH-type_regulator_Rgg"/>
</dbReference>
<sequence>MFNLGQAIKDLRQALGLSQEELASGICNQAQISNLENNNAMPSALLLNQIATKLGVDMNYFFEMQESYKVEYLQNSKKYIRKVIRMRDYESLYDTVLLEKKHPYYQEPENLQFLLWHEAISIHYIESNPSKALKILDEALQITNNKQYNTEQEIEILNSIAVIHRETGNYGEAETRFREALKKFEEVPRLTNSHIEIRLVFGLAQLLTDIEKFKESLEWCKKGIRLCKKYDTLYIYGELLYQSGENLARLGEKARAKESLDQSIKIFELQGNAVLVKSVQENRSILLEIEET</sequence>
<dbReference type="InterPro" id="IPR010982">
    <property type="entry name" value="Lambda_DNA-bd_dom_sf"/>
</dbReference>
<dbReference type="PANTHER" id="PTHR37038">
    <property type="entry name" value="TRANSCRIPTIONAL REGULATOR-RELATED"/>
    <property type="match status" value="1"/>
</dbReference>
<proteinExistence type="predicted"/>
<dbReference type="InterPro" id="IPR019734">
    <property type="entry name" value="TPR_rpt"/>
</dbReference>
<dbReference type="RefSeq" id="WP_136829757.1">
    <property type="nucleotide sequence ID" value="NZ_SWBM01000001.1"/>
</dbReference>
<dbReference type="AlphaFoldDB" id="A0A4U1D937"/>
<dbReference type="SMART" id="SM00028">
    <property type="entry name" value="TPR"/>
    <property type="match status" value="4"/>
</dbReference>
<dbReference type="CDD" id="cd00093">
    <property type="entry name" value="HTH_XRE"/>
    <property type="match status" value="1"/>
</dbReference>
<comment type="caution">
    <text evidence="2">The sequence shown here is derived from an EMBL/GenBank/DDBJ whole genome shotgun (WGS) entry which is preliminary data.</text>
</comment>
<protein>
    <submittedName>
        <fullName evidence="2">Tetratricopeptide repeat protein</fullName>
    </submittedName>
</protein>
<feature type="domain" description="HTH cro/C1-type" evidence="1">
    <location>
        <begin position="8"/>
        <end position="61"/>
    </location>
</feature>
<dbReference type="Gene3D" id="1.25.40.10">
    <property type="entry name" value="Tetratricopeptide repeat domain"/>
    <property type="match status" value="1"/>
</dbReference>
<dbReference type="Pfam" id="PF01381">
    <property type="entry name" value="HTH_3"/>
    <property type="match status" value="1"/>
</dbReference>
<keyword evidence="3" id="KW-1185">Reference proteome</keyword>
<gene>
    <name evidence="2" type="ORF">FA727_05550</name>
</gene>
<name>A0A4U1D937_9BACI</name>
<dbReference type="InterPro" id="IPR001387">
    <property type="entry name" value="Cro/C1-type_HTH"/>
</dbReference>
<dbReference type="InterPro" id="IPR011990">
    <property type="entry name" value="TPR-like_helical_dom_sf"/>
</dbReference>